<accession>A0ABQ5CHS9</accession>
<dbReference type="EMBL" id="BQNB010014218">
    <property type="protein sequence ID" value="GJT25483.1"/>
    <property type="molecule type" value="Genomic_DNA"/>
</dbReference>
<feature type="domain" description="Peptidyl-prolyl cis-trans isomerase CYP38-like PsbQ-like" evidence="2">
    <location>
        <begin position="3"/>
        <end position="71"/>
    </location>
</feature>
<comment type="caution">
    <text evidence="3">The sequence shown here is derived from an EMBL/GenBank/DDBJ whole genome shotgun (WGS) entry which is preliminary data.</text>
</comment>
<reference evidence="3" key="1">
    <citation type="journal article" date="2022" name="Int. J. Mol. Sci.">
        <title>Draft Genome of Tanacetum Coccineum: Genomic Comparison of Closely Related Tanacetum-Family Plants.</title>
        <authorList>
            <person name="Yamashiro T."/>
            <person name="Shiraishi A."/>
            <person name="Nakayama K."/>
            <person name="Satake H."/>
        </authorList>
    </citation>
    <scope>NUCLEOTIDE SEQUENCE</scope>
</reference>
<dbReference type="Proteomes" id="UP001151760">
    <property type="component" value="Unassembled WGS sequence"/>
</dbReference>
<dbReference type="Gene3D" id="1.20.120.290">
    <property type="entry name" value="Oxygen-evolving enhancer protein 3 (PsbQ), four-helix up-down bundle"/>
    <property type="match status" value="1"/>
</dbReference>
<evidence type="ECO:0000256" key="1">
    <source>
        <dbReference type="ARBA" id="ARBA00023078"/>
    </source>
</evidence>
<reference evidence="3" key="2">
    <citation type="submission" date="2022-01" db="EMBL/GenBank/DDBJ databases">
        <authorList>
            <person name="Yamashiro T."/>
            <person name="Shiraishi A."/>
            <person name="Satake H."/>
            <person name="Nakayama K."/>
        </authorList>
    </citation>
    <scope>NUCLEOTIDE SEQUENCE</scope>
</reference>
<protein>
    <submittedName>
        <fullName evidence="3">Ribonuclease H-like domain-containing protein</fullName>
    </submittedName>
</protein>
<dbReference type="Pfam" id="PF21329">
    <property type="entry name" value="CYP38_PsbQ-like"/>
    <property type="match status" value="1"/>
</dbReference>
<dbReference type="PANTHER" id="PTHR11439:SF524">
    <property type="entry name" value="RNA-DIRECTED DNA POLYMERASE, PROTEIN KINASE RLK-PELLE-DLSV FAMILY"/>
    <property type="match status" value="1"/>
</dbReference>
<dbReference type="InterPro" id="IPR048563">
    <property type="entry name" value="CYP38_PsbQ-like"/>
</dbReference>
<dbReference type="InterPro" id="IPR023222">
    <property type="entry name" value="PsbQ-like_dom_sf"/>
</dbReference>
<dbReference type="CDD" id="cd09272">
    <property type="entry name" value="RNase_HI_RT_Ty1"/>
    <property type="match status" value="1"/>
</dbReference>
<evidence type="ECO:0000259" key="2">
    <source>
        <dbReference type="Pfam" id="PF21329"/>
    </source>
</evidence>
<sequence>MKVDVNLKQASIALKQGKSMIIAGLAESKKDHAIELLAKLKVGMDELQIITEDRKREAVVPKQKELLQYVGGKPPRNEEKCLKELSGSSTMFLENAVEQGIITCFSLKLPKDTSNGMSIEFEEKETGIGRKKRYGHVDSAKLKFEVAKKVCGLRFEVSVAMGFRTLYQVDPITVLGFYLLDLICPIMYLPAADQGNGNVNVFILMHVGVEVAAGSATLVAFWSTLGKETRHSLLKMDEEDFMERLMYMHIPAIDFVKWNVMHNHFIWDGTAYMFRIVVYVKGTLDLGLHLYASSTTSLVGYTDADWTGCPSTRSAEAEYRGVANVVAETAWLRNILRELHSPLSTATLVYCDNVSAVYMSANPVQHQRMKHVEIDIHFDRDTVTAGQVRVLHVPSRSSLSVRHPPAPNAGAY</sequence>
<organism evidence="3 4">
    <name type="scientific">Tanacetum coccineum</name>
    <dbReference type="NCBI Taxonomy" id="301880"/>
    <lineage>
        <taxon>Eukaryota</taxon>
        <taxon>Viridiplantae</taxon>
        <taxon>Streptophyta</taxon>
        <taxon>Embryophyta</taxon>
        <taxon>Tracheophyta</taxon>
        <taxon>Spermatophyta</taxon>
        <taxon>Magnoliopsida</taxon>
        <taxon>eudicotyledons</taxon>
        <taxon>Gunneridae</taxon>
        <taxon>Pentapetalae</taxon>
        <taxon>asterids</taxon>
        <taxon>campanulids</taxon>
        <taxon>Asterales</taxon>
        <taxon>Asteraceae</taxon>
        <taxon>Asteroideae</taxon>
        <taxon>Anthemideae</taxon>
        <taxon>Anthemidinae</taxon>
        <taxon>Tanacetum</taxon>
    </lineage>
</organism>
<evidence type="ECO:0000313" key="4">
    <source>
        <dbReference type="Proteomes" id="UP001151760"/>
    </source>
</evidence>
<keyword evidence="1" id="KW-0793">Thylakoid</keyword>
<proteinExistence type="predicted"/>
<evidence type="ECO:0000313" key="3">
    <source>
        <dbReference type="EMBL" id="GJT25483.1"/>
    </source>
</evidence>
<dbReference type="PANTHER" id="PTHR11439">
    <property type="entry name" value="GAG-POL-RELATED RETROTRANSPOSON"/>
    <property type="match status" value="1"/>
</dbReference>
<keyword evidence="4" id="KW-1185">Reference proteome</keyword>
<name>A0ABQ5CHS9_9ASTR</name>
<gene>
    <name evidence="3" type="ORF">Tco_0895420</name>
</gene>